<dbReference type="Pfam" id="PF00059">
    <property type="entry name" value="Lectin_C"/>
    <property type="match status" value="1"/>
</dbReference>
<evidence type="ECO:0000313" key="3">
    <source>
        <dbReference type="Proteomes" id="UP001200034"/>
    </source>
</evidence>
<keyword evidence="3" id="KW-1185">Reference proteome</keyword>
<dbReference type="PANTHER" id="PTHR22803">
    <property type="entry name" value="MANNOSE, PHOSPHOLIPASE, LECTIN RECEPTOR RELATED"/>
    <property type="match status" value="1"/>
</dbReference>
<feature type="non-terminal residue" evidence="2">
    <location>
        <position position="1"/>
    </location>
</feature>
<proteinExistence type="predicted"/>
<sequence length="155" mass="18012">KLKKRFRTHIAILTVTCDQGATQAYTRIGQKYYFLGKSKVNWFEAAHICRQFGGDLADIESAAEMEAVSTYLKSEHNENDWFWISGNDLFAVHKFASLTTGLPLTFTSWSVGQPDYPGREQCMHLWLRDGAFRMNNWVCTEKAYYLCQRQNYTRC</sequence>
<gene>
    <name evidence="2" type="ORF">KR093_010211</name>
</gene>
<dbReference type="Gene3D" id="3.10.100.10">
    <property type="entry name" value="Mannose-Binding Protein A, subunit A"/>
    <property type="match status" value="1"/>
</dbReference>
<comment type="caution">
    <text evidence="2">The sequence shown here is derived from an EMBL/GenBank/DDBJ whole genome shotgun (WGS) entry which is preliminary data.</text>
</comment>
<feature type="domain" description="C-type lectin" evidence="1">
    <location>
        <begin position="28"/>
        <end position="148"/>
    </location>
</feature>
<dbReference type="PROSITE" id="PS50041">
    <property type="entry name" value="C_TYPE_LECTIN_2"/>
    <property type="match status" value="1"/>
</dbReference>
<accession>A0AAD4JUR6</accession>
<dbReference type="InterPro" id="IPR016186">
    <property type="entry name" value="C-type_lectin-like/link_sf"/>
</dbReference>
<dbReference type="InterPro" id="IPR016187">
    <property type="entry name" value="CTDL_fold"/>
</dbReference>
<name>A0AAD4JUR6_9MUSC</name>
<dbReference type="InterPro" id="IPR050111">
    <property type="entry name" value="C-type_lectin/snaclec_domain"/>
</dbReference>
<dbReference type="AlphaFoldDB" id="A0AAD4JUR6"/>
<reference evidence="2" key="1">
    <citation type="journal article" date="2021" name="Mol. Ecol. Resour.">
        <title>Phylogenomic analyses of the genus Drosophila reveals genomic signals of climate adaptation.</title>
        <authorList>
            <person name="Li F."/>
            <person name="Rane R.V."/>
            <person name="Luria V."/>
            <person name="Xiong Z."/>
            <person name="Chen J."/>
            <person name="Li Z."/>
            <person name="Catullo R.A."/>
            <person name="Griffin P.C."/>
            <person name="Schiffer M."/>
            <person name="Pearce S."/>
            <person name="Lee S.F."/>
            <person name="McElroy K."/>
            <person name="Stocker A."/>
            <person name="Shirriffs J."/>
            <person name="Cockerell F."/>
            <person name="Coppin C."/>
            <person name="Sgro C.M."/>
            <person name="Karger A."/>
            <person name="Cain J.W."/>
            <person name="Weber J.A."/>
            <person name="Santpere G."/>
            <person name="Kirschner M.W."/>
            <person name="Hoffmann A.A."/>
            <person name="Oakeshott J.G."/>
            <person name="Zhang G."/>
        </authorList>
    </citation>
    <scope>NUCLEOTIDE SEQUENCE</scope>
    <source>
        <strain evidence="2">BGI-SZ-2011g</strain>
    </source>
</reference>
<evidence type="ECO:0000313" key="2">
    <source>
        <dbReference type="EMBL" id="KAH8360018.1"/>
    </source>
</evidence>
<dbReference type="EMBL" id="JAJJHW010003409">
    <property type="protein sequence ID" value="KAH8360018.1"/>
    <property type="molecule type" value="Genomic_DNA"/>
</dbReference>
<dbReference type="SMART" id="SM00034">
    <property type="entry name" value="CLECT"/>
    <property type="match status" value="1"/>
</dbReference>
<evidence type="ECO:0000259" key="1">
    <source>
        <dbReference type="PROSITE" id="PS50041"/>
    </source>
</evidence>
<dbReference type="CDD" id="cd00037">
    <property type="entry name" value="CLECT"/>
    <property type="match status" value="1"/>
</dbReference>
<organism evidence="2 3">
    <name type="scientific">Drosophila rubida</name>
    <dbReference type="NCBI Taxonomy" id="30044"/>
    <lineage>
        <taxon>Eukaryota</taxon>
        <taxon>Metazoa</taxon>
        <taxon>Ecdysozoa</taxon>
        <taxon>Arthropoda</taxon>
        <taxon>Hexapoda</taxon>
        <taxon>Insecta</taxon>
        <taxon>Pterygota</taxon>
        <taxon>Neoptera</taxon>
        <taxon>Endopterygota</taxon>
        <taxon>Diptera</taxon>
        <taxon>Brachycera</taxon>
        <taxon>Muscomorpha</taxon>
        <taxon>Ephydroidea</taxon>
        <taxon>Drosophilidae</taxon>
        <taxon>Drosophila</taxon>
    </lineage>
</organism>
<dbReference type="Proteomes" id="UP001200034">
    <property type="component" value="Unassembled WGS sequence"/>
</dbReference>
<protein>
    <recommendedName>
        <fullName evidence="1">C-type lectin domain-containing protein</fullName>
    </recommendedName>
</protein>
<dbReference type="SUPFAM" id="SSF56436">
    <property type="entry name" value="C-type lectin-like"/>
    <property type="match status" value="1"/>
</dbReference>
<dbReference type="InterPro" id="IPR001304">
    <property type="entry name" value="C-type_lectin-like"/>
</dbReference>
<feature type="non-terminal residue" evidence="2">
    <location>
        <position position="155"/>
    </location>
</feature>